<evidence type="ECO:0000313" key="4">
    <source>
        <dbReference type="EMBL" id="CDJ56286.1"/>
    </source>
</evidence>
<evidence type="ECO:0000256" key="1">
    <source>
        <dbReference type="SAM" id="MobiDB-lite"/>
    </source>
</evidence>
<proteinExistence type="predicted"/>
<dbReference type="VEuPathDB" id="ToxoDB:EMWEY_00016300"/>
<dbReference type="AlphaFoldDB" id="U6LX27"/>
<feature type="region of interest" description="Disordered" evidence="1">
    <location>
        <begin position="123"/>
        <end position="190"/>
    </location>
</feature>
<evidence type="ECO:0000256" key="3">
    <source>
        <dbReference type="SAM" id="SignalP"/>
    </source>
</evidence>
<reference evidence="4" key="2">
    <citation type="submission" date="2013-10" db="EMBL/GenBank/DDBJ databases">
        <authorList>
            <person name="Aslett M."/>
        </authorList>
    </citation>
    <scope>NUCLEOTIDE SEQUENCE [LARGE SCALE GENOMIC DNA]</scope>
    <source>
        <strain evidence="4">Weybridge</strain>
    </source>
</reference>
<dbReference type="GeneID" id="25335616"/>
<keyword evidence="2" id="KW-0812">Transmembrane</keyword>
<feature type="signal peptide" evidence="3">
    <location>
        <begin position="1"/>
        <end position="28"/>
    </location>
</feature>
<keyword evidence="2" id="KW-0472">Membrane</keyword>
<accession>U6LX27</accession>
<evidence type="ECO:0008006" key="6">
    <source>
        <dbReference type="Google" id="ProtNLM"/>
    </source>
</evidence>
<feature type="chain" id="PRO_5004674258" description="Transmembrane protein" evidence="3">
    <location>
        <begin position="29"/>
        <end position="753"/>
    </location>
</feature>
<keyword evidence="5" id="KW-1185">Reference proteome</keyword>
<feature type="transmembrane region" description="Helical" evidence="2">
    <location>
        <begin position="85"/>
        <end position="102"/>
    </location>
</feature>
<dbReference type="OMA" id="ECEANAF"/>
<feature type="compositionally biased region" description="Basic residues" evidence="1">
    <location>
        <begin position="139"/>
        <end position="150"/>
    </location>
</feature>
<gene>
    <name evidence="4" type="ORF">EMWEY_00016300</name>
</gene>
<keyword evidence="3" id="KW-0732">Signal</keyword>
<sequence length="753" mass="85161">MENKKRSFSILRLPLCFWLFAAFWIVEQQNVCSSKVPEVPTGTPELQVSNGVPPDSLRKLHSQVIAQKEAINAEFATRLVSKKRFHLIAVLVLILGLVKAISIRRQRKADEIVEPIQVPEDVSKEMRDELPQMPMGRERRTRREYRKPRQPSRLPFTPQRQPAVQPGGVEEAVQQPASPPPARQMPEVPEEEREIYQLRYRLVDMRSILNISHSLIDELPGVDGILPTITTNVETAEHAVAAYDNAMMRNDPQIASIRNETVNLMRVMLDGAREALLQIATMARQHGEVVRSNISQYCYFADTSGLRKSLDDSWETTSVKMCVASLTNLESIAADLQRETEEQFMVLHSVAFDEGYEAEDFVRLYGALAAMNFRKVSLETLSALDQALLGGILQMHKDWMTAKLLRERIPLEVDTYLVEGIETVLSQHRLGTRVLTPSEVLAIKKLLEKQNQDIDVMKSAQDIEAVTAAYERAKTVNQQLTYTLHTQKEKQRRFLEQNPLNKEENASLSDIIANIVQPGVKDSEEFLHSAQNAYAEAGGKIEDVAYSPFSGKGFLQKVATKVGTKVMAAAGVEQEDAGRDTSTASATNSIFTQAVVKIEAVAKNACDMARDSLQTMKKTKKYKLDKDGFGSSALDLKTQLRVDVVKNRTSVDLVRMRCRYVDRLTKEVLGLERLLQSVFLYPYRPSSSEWVQVGRFKEKFDREKALAQQTDNFDMLPKHFDNMLQLSFEIWNTLERERLDQLMQAVSQPSGSS</sequence>
<dbReference type="RefSeq" id="XP_013332936.1">
    <property type="nucleotide sequence ID" value="XM_013477482.1"/>
</dbReference>
<organism evidence="4 5">
    <name type="scientific">Eimeria maxima</name>
    <name type="common">Coccidian parasite</name>
    <dbReference type="NCBI Taxonomy" id="5804"/>
    <lineage>
        <taxon>Eukaryota</taxon>
        <taxon>Sar</taxon>
        <taxon>Alveolata</taxon>
        <taxon>Apicomplexa</taxon>
        <taxon>Conoidasida</taxon>
        <taxon>Coccidia</taxon>
        <taxon>Eucoccidiorida</taxon>
        <taxon>Eimeriorina</taxon>
        <taxon>Eimeriidae</taxon>
        <taxon>Eimeria</taxon>
    </lineage>
</organism>
<evidence type="ECO:0000313" key="5">
    <source>
        <dbReference type="Proteomes" id="UP000030763"/>
    </source>
</evidence>
<keyword evidence="2" id="KW-1133">Transmembrane helix</keyword>
<dbReference type="Proteomes" id="UP000030763">
    <property type="component" value="Unassembled WGS sequence"/>
</dbReference>
<name>U6LX27_EIMMA</name>
<dbReference type="EMBL" id="HG718861">
    <property type="protein sequence ID" value="CDJ56286.1"/>
    <property type="molecule type" value="Genomic_DNA"/>
</dbReference>
<reference evidence="4" key="1">
    <citation type="submission" date="2013-10" db="EMBL/GenBank/DDBJ databases">
        <title>Genomic analysis of the causative agents of coccidiosis in chickens.</title>
        <authorList>
            <person name="Reid A.J."/>
            <person name="Blake D."/>
            <person name="Billington K."/>
            <person name="Browne H."/>
            <person name="Dunn M."/>
            <person name="Hung S."/>
            <person name="Kawahara F."/>
            <person name="Miranda-Saavedra D."/>
            <person name="Mourier T."/>
            <person name="Nagra H."/>
            <person name="Otto T.D."/>
            <person name="Rawlings N."/>
            <person name="Sanchez A."/>
            <person name="Sanders M."/>
            <person name="Subramaniam C."/>
            <person name="Tay Y."/>
            <person name="Dear P."/>
            <person name="Doerig C."/>
            <person name="Gruber A."/>
            <person name="Parkinson J."/>
            <person name="Shirley M."/>
            <person name="Wan K.L."/>
            <person name="Berriman M."/>
            <person name="Tomley F."/>
            <person name="Pain A."/>
        </authorList>
    </citation>
    <scope>NUCLEOTIDE SEQUENCE [LARGE SCALE GENOMIC DNA]</scope>
    <source>
        <strain evidence="4">Weybridge</strain>
    </source>
</reference>
<evidence type="ECO:0000256" key="2">
    <source>
        <dbReference type="SAM" id="Phobius"/>
    </source>
</evidence>
<protein>
    <recommendedName>
        <fullName evidence="6">Transmembrane protein</fullName>
    </recommendedName>
</protein>